<name>A0A3P3Z6V7_LEIBR</name>
<sequence>MRCVRKVAFIDRGEPGTLWSHDLKKQWYYSDLVAVRVHDSNEKVLGSTIPDVFTLASEAGHSTVCVSWINEDPVAKPMLPEKAPEEMPRAGRQWVTRGVRPQSTKAIRQTLRPPK</sequence>
<evidence type="ECO:0000313" key="3">
    <source>
        <dbReference type="Proteomes" id="UP000319462"/>
    </source>
</evidence>
<feature type="region of interest" description="Disordered" evidence="1">
    <location>
        <begin position="81"/>
        <end position="115"/>
    </location>
</feature>
<dbReference type="EMBL" id="LS997621">
    <property type="protein sequence ID" value="SYZ65963.1"/>
    <property type="molecule type" value="Genomic_DNA"/>
</dbReference>
<protein>
    <submittedName>
        <fullName evidence="2">Hypothetical_protein</fullName>
    </submittedName>
</protein>
<evidence type="ECO:0000313" key="2">
    <source>
        <dbReference type="EMBL" id="SYZ65963.1"/>
    </source>
</evidence>
<accession>A0A3P3Z6V7</accession>
<evidence type="ECO:0000256" key="1">
    <source>
        <dbReference type="SAM" id="MobiDB-lite"/>
    </source>
</evidence>
<proteinExistence type="predicted"/>
<gene>
    <name evidence="2" type="ORF">LBRM2904_22.1370</name>
</gene>
<reference evidence="2 3" key="1">
    <citation type="submission" date="2018-09" db="EMBL/GenBank/DDBJ databases">
        <authorList>
            <person name="Peiro R."/>
            <person name="Begona"/>
            <person name="Cbmso G."/>
            <person name="Lopez M."/>
            <person name="Gonzalez S."/>
        </authorList>
    </citation>
    <scope>NUCLEOTIDE SEQUENCE [LARGE SCALE GENOMIC DNA]</scope>
</reference>
<dbReference type="AlphaFoldDB" id="A0A3P3Z6V7"/>
<dbReference type="Proteomes" id="UP000319462">
    <property type="component" value="Chromosome 22"/>
</dbReference>
<organism evidence="2 3">
    <name type="scientific">Leishmania braziliensis MHOM/BR/75/M2904</name>
    <dbReference type="NCBI Taxonomy" id="420245"/>
    <lineage>
        <taxon>Eukaryota</taxon>
        <taxon>Discoba</taxon>
        <taxon>Euglenozoa</taxon>
        <taxon>Kinetoplastea</taxon>
        <taxon>Metakinetoplastina</taxon>
        <taxon>Trypanosomatida</taxon>
        <taxon>Trypanosomatidae</taxon>
        <taxon>Leishmaniinae</taxon>
        <taxon>Leishmania</taxon>
        <taxon>Leishmania braziliensis species complex</taxon>
    </lineage>
</organism>